<evidence type="ECO:0000256" key="1">
    <source>
        <dbReference type="SAM" id="SignalP"/>
    </source>
</evidence>
<protein>
    <submittedName>
        <fullName evidence="2">Uncharacterized protein</fullName>
    </submittedName>
</protein>
<evidence type="ECO:0000313" key="2">
    <source>
        <dbReference type="EMBL" id="TWU25959.1"/>
    </source>
</evidence>
<evidence type="ECO:0000313" key="3">
    <source>
        <dbReference type="Proteomes" id="UP000318437"/>
    </source>
</evidence>
<dbReference type="RefSeq" id="WP_146451517.1">
    <property type="nucleotide sequence ID" value="NZ_SJPS01000004.1"/>
</dbReference>
<dbReference type="Proteomes" id="UP000318437">
    <property type="component" value="Unassembled WGS sequence"/>
</dbReference>
<reference evidence="2 3" key="1">
    <citation type="submission" date="2019-02" db="EMBL/GenBank/DDBJ databases">
        <title>Deep-cultivation of Planctomycetes and their phenomic and genomic characterization uncovers novel biology.</title>
        <authorList>
            <person name="Wiegand S."/>
            <person name="Jogler M."/>
            <person name="Boedeker C."/>
            <person name="Pinto D."/>
            <person name="Vollmers J."/>
            <person name="Rivas-Marin E."/>
            <person name="Kohn T."/>
            <person name="Peeters S.H."/>
            <person name="Heuer A."/>
            <person name="Rast P."/>
            <person name="Oberbeckmann S."/>
            <person name="Bunk B."/>
            <person name="Jeske O."/>
            <person name="Meyerdierks A."/>
            <person name="Storesund J.E."/>
            <person name="Kallscheuer N."/>
            <person name="Luecker S."/>
            <person name="Lage O.M."/>
            <person name="Pohl T."/>
            <person name="Merkel B.J."/>
            <person name="Hornburger P."/>
            <person name="Mueller R.-W."/>
            <person name="Bruemmer F."/>
            <person name="Labrenz M."/>
            <person name="Spormann A.M."/>
            <person name="Op Den Camp H."/>
            <person name="Overmann J."/>
            <person name="Amann R."/>
            <person name="Jetten M.S.M."/>
            <person name="Mascher T."/>
            <person name="Medema M.H."/>
            <person name="Devos D.P."/>
            <person name="Kaster A.-K."/>
            <person name="Ovreas L."/>
            <person name="Rohde M."/>
            <person name="Galperin M.Y."/>
            <person name="Jogler C."/>
        </authorList>
    </citation>
    <scope>NUCLEOTIDE SEQUENCE [LARGE SCALE GENOMIC DNA]</scope>
    <source>
        <strain evidence="2 3">Pla144</strain>
    </source>
</reference>
<comment type="caution">
    <text evidence="2">The sequence shown here is derived from an EMBL/GenBank/DDBJ whole genome shotgun (WGS) entry which is preliminary data.</text>
</comment>
<feature type="signal peptide" evidence="1">
    <location>
        <begin position="1"/>
        <end position="22"/>
    </location>
</feature>
<keyword evidence="3" id="KW-1185">Reference proteome</keyword>
<organism evidence="2 3">
    <name type="scientific">Bythopirellula polymerisocia</name>
    <dbReference type="NCBI Taxonomy" id="2528003"/>
    <lineage>
        <taxon>Bacteria</taxon>
        <taxon>Pseudomonadati</taxon>
        <taxon>Planctomycetota</taxon>
        <taxon>Planctomycetia</taxon>
        <taxon>Pirellulales</taxon>
        <taxon>Lacipirellulaceae</taxon>
        <taxon>Bythopirellula</taxon>
    </lineage>
</organism>
<keyword evidence="1" id="KW-0732">Signal</keyword>
<accession>A0A5C6CT88</accession>
<gene>
    <name evidence="2" type="ORF">Pla144_31730</name>
</gene>
<feature type="chain" id="PRO_5022893739" evidence="1">
    <location>
        <begin position="23"/>
        <end position="140"/>
    </location>
</feature>
<proteinExistence type="predicted"/>
<dbReference type="AlphaFoldDB" id="A0A5C6CT88"/>
<name>A0A5C6CT88_9BACT</name>
<dbReference type="EMBL" id="SJPS01000004">
    <property type="protein sequence ID" value="TWU25959.1"/>
    <property type="molecule type" value="Genomic_DNA"/>
</dbReference>
<sequence length="140" mass="14088" precursor="true">MCKMFFGIASVMLLMTASSAQAFDGSIDRATLSAMGLHDATIVSDQVAESVRGHGYQPHSIAIAAGGSFAYVGKNNAAAGSANGYFAAGHHFAGGINGSAAGKTTSKTVSFKVFGVPVKSITTTKSVHVYAGGFSAASAF</sequence>